<keyword evidence="3" id="KW-0238">DNA-binding</keyword>
<keyword evidence="2" id="KW-0805">Transcription regulation</keyword>
<evidence type="ECO:0000313" key="7">
    <source>
        <dbReference type="EMBL" id="PKA59014.1"/>
    </source>
</evidence>
<dbReference type="GO" id="GO:0043565">
    <property type="term" value="F:sequence-specific DNA binding"/>
    <property type="evidence" value="ECO:0007669"/>
    <property type="project" value="InterPro"/>
</dbReference>
<dbReference type="PROSITE" id="PS50811">
    <property type="entry name" value="WRKY"/>
    <property type="match status" value="1"/>
</dbReference>
<evidence type="ECO:0000256" key="1">
    <source>
        <dbReference type="ARBA" id="ARBA00004123"/>
    </source>
</evidence>
<sequence>MAPDLRQWQFSEAGDGHYTSSPAGTTPEFGYVSERWARLNFPTENSKDVGQKVSWEEVKRRKVDSRGRIGFRIESETEILDDGFKWRKYGKKAVKDSPNPRNYYRCSSIGCGVKKRVERDHNDPRYVITSYEGTHNHQSPDACCLHSQAYHHPNSSSPSSPTSCGQILLPFAAPSHSWSSQFASPSYT</sequence>
<dbReference type="GO" id="GO:0005634">
    <property type="term" value="C:nucleus"/>
    <property type="evidence" value="ECO:0007669"/>
    <property type="project" value="UniProtKB-SubCell"/>
</dbReference>
<dbReference type="EMBL" id="KZ451950">
    <property type="protein sequence ID" value="PKA59014.1"/>
    <property type="molecule type" value="Genomic_DNA"/>
</dbReference>
<evidence type="ECO:0000256" key="2">
    <source>
        <dbReference type="ARBA" id="ARBA00023015"/>
    </source>
</evidence>
<comment type="subcellular location">
    <subcellularLocation>
        <location evidence="1">Nucleus</location>
    </subcellularLocation>
</comment>
<dbReference type="PANTHER" id="PTHR31221:SF377">
    <property type="entry name" value="WRKY TRANSCRIPTION FACTOR 51-RELATED"/>
    <property type="match status" value="1"/>
</dbReference>
<evidence type="ECO:0000256" key="4">
    <source>
        <dbReference type="ARBA" id="ARBA00023163"/>
    </source>
</evidence>
<dbReference type="Pfam" id="PF03106">
    <property type="entry name" value="WRKY"/>
    <property type="match status" value="1"/>
</dbReference>
<dbReference type="GO" id="GO:0003700">
    <property type="term" value="F:DNA-binding transcription factor activity"/>
    <property type="evidence" value="ECO:0007669"/>
    <property type="project" value="InterPro"/>
</dbReference>
<proteinExistence type="predicted"/>
<feature type="domain" description="WRKY" evidence="6">
    <location>
        <begin position="75"/>
        <end position="140"/>
    </location>
</feature>
<protein>
    <submittedName>
        <fullName evidence="7">Putative WRKY transcription factor 50</fullName>
    </submittedName>
</protein>
<dbReference type="SUPFAM" id="SSF118290">
    <property type="entry name" value="WRKY DNA-binding domain"/>
    <property type="match status" value="1"/>
</dbReference>
<accession>A0A2I0ATZ4</accession>
<organism evidence="7 8">
    <name type="scientific">Apostasia shenzhenica</name>
    <dbReference type="NCBI Taxonomy" id="1088818"/>
    <lineage>
        <taxon>Eukaryota</taxon>
        <taxon>Viridiplantae</taxon>
        <taxon>Streptophyta</taxon>
        <taxon>Embryophyta</taxon>
        <taxon>Tracheophyta</taxon>
        <taxon>Spermatophyta</taxon>
        <taxon>Magnoliopsida</taxon>
        <taxon>Liliopsida</taxon>
        <taxon>Asparagales</taxon>
        <taxon>Orchidaceae</taxon>
        <taxon>Apostasioideae</taxon>
        <taxon>Apostasia</taxon>
    </lineage>
</organism>
<keyword evidence="8" id="KW-1185">Reference proteome</keyword>
<dbReference type="Proteomes" id="UP000236161">
    <property type="component" value="Unassembled WGS sequence"/>
</dbReference>
<dbReference type="InterPro" id="IPR044810">
    <property type="entry name" value="WRKY_plant"/>
</dbReference>
<dbReference type="PANTHER" id="PTHR31221">
    <property type="entry name" value="WRKY TRANSCRIPTION FACTOR PROTEIN 1-RELATED"/>
    <property type="match status" value="1"/>
</dbReference>
<dbReference type="InterPro" id="IPR036576">
    <property type="entry name" value="WRKY_dom_sf"/>
</dbReference>
<keyword evidence="5" id="KW-0539">Nucleus</keyword>
<dbReference type="OrthoDB" id="693960at2759"/>
<gene>
    <name evidence="7" type="primary">WRKY50</name>
    <name evidence="7" type="ORF">AXF42_Ash001107</name>
</gene>
<evidence type="ECO:0000256" key="5">
    <source>
        <dbReference type="ARBA" id="ARBA00023242"/>
    </source>
</evidence>
<dbReference type="InterPro" id="IPR003657">
    <property type="entry name" value="WRKY_dom"/>
</dbReference>
<name>A0A2I0ATZ4_9ASPA</name>
<evidence type="ECO:0000313" key="8">
    <source>
        <dbReference type="Proteomes" id="UP000236161"/>
    </source>
</evidence>
<evidence type="ECO:0000256" key="3">
    <source>
        <dbReference type="ARBA" id="ARBA00023125"/>
    </source>
</evidence>
<evidence type="ECO:0000259" key="6">
    <source>
        <dbReference type="PROSITE" id="PS50811"/>
    </source>
</evidence>
<dbReference type="FunFam" id="2.20.25.80:FF:000003">
    <property type="entry name" value="WRKY transcription factor 57"/>
    <property type="match status" value="1"/>
</dbReference>
<dbReference type="SMART" id="SM00774">
    <property type="entry name" value="WRKY"/>
    <property type="match status" value="1"/>
</dbReference>
<dbReference type="Gene3D" id="2.20.25.80">
    <property type="entry name" value="WRKY domain"/>
    <property type="match status" value="1"/>
</dbReference>
<reference evidence="7 8" key="1">
    <citation type="journal article" date="2017" name="Nature">
        <title>The Apostasia genome and the evolution of orchids.</title>
        <authorList>
            <person name="Zhang G.Q."/>
            <person name="Liu K.W."/>
            <person name="Li Z."/>
            <person name="Lohaus R."/>
            <person name="Hsiao Y.Y."/>
            <person name="Niu S.C."/>
            <person name="Wang J.Y."/>
            <person name="Lin Y.C."/>
            <person name="Xu Q."/>
            <person name="Chen L.J."/>
            <person name="Yoshida K."/>
            <person name="Fujiwara S."/>
            <person name="Wang Z.W."/>
            <person name="Zhang Y.Q."/>
            <person name="Mitsuda N."/>
            <person name="Wang M."/>
            <person name="Liu G.H."/>
            <person name="Pecoraro L."/>
            <person name="Huang H.X."/>
            <person name="Xiao X.J."/>
            <person name="Lin M."/>
            <person name="Wu X.Y."/>
            <person name="Wu W.L."/>
            <person name="Chen Y.Y."/>
            <person name="Chang S.B."/>
            <person name="Sakamoto S."/>
            <person name="Ohme-Takagi M."/>
            <person name="Yagi M."/>
            <person name="Zeng S.J."/>
            <person name="Shen C.Y."/>
            <person name="Yeh C.M."/>
            <person name="Luo Y.B."/>
            <person name="Tsai W.C."/>
            <person name="Van de Peer Y."/>
            <person name="Liu Z.J."/>
        </authorList>
    </citation>
    <scope>NUCLEOTIDE SEQUENCE [LARGE SCALE GENOMIC DNA]</scope>
    <source>
        <strain evidence="8">cv. Shenzhen</strain>
        <tissue evidence="7">Stem</tissue>
    </source>
</reference>
<dbReference type="STRING" id="1088818.A0A2I0ATZ4"/>
<dbReference type="AlphaFoldDB" id="A0A2I0ATZ4"/>
<keyword evidence="4" id="KW-0804">Transcription</keyword>